<keyword evidence="1" id="KW-0812">Transmembrane</keyword>
<feature type="transmembrane region" description="Helical" evidence="1">
    <location>
        <begin position="299"/>
        <end position="319"/>
    </location>
</feature>
<sequence length="321" mass="36852">MAHQECLGVSQNKLRAYGRLFKSPESQPVDSIGVAWDYWSGFMMPNLRKDDFRRSHAKCNHCQKVFNQGKLHLVFSHIKDSCPSIPPEEKLQYLSNAKNIYLNSHELLLKSLVGSNVTFTDLTNSYFQEYHLDLVHSVYKLPHLVQIIEKMLPMISFEKICAILTDSPSVMLKLRKIFNKDNSHILKVHCVFHVFKLIEKKIDNHPIMDPVVKVNKTLVNYFTNAGFWCKHLTTWQKGNNFKHSLSYNSLQDMMVLHGKGLQGSSIASLFFSHLFHYHFLPQEIHHSGFLLPQIPSPSGLVAALVLVLVHVVTVTGWYVTL</sequence>
<reference evidence="2 3" key="1">
    <citation type="submission" date="2015-08" db="EMBL/GenBank/DDBJ databases">
        <title>Next Generation Sequencing and Analysis of the Genome of Puccinia sorghi L Schw, the Causal Agent of Maize Common Rust.</title>
        <authorList>
            <person name="Rochi L."/>
            <person name="Burguener G."/>
            <person name="Darino M."/>
            <person name="Turjanski A."/>
            <person name="Kreff E."/>
            <person name="Dieguez M.J."/>
            <person name="Sacco F."/>
        </authorList>
    </citation>
    <scope>NUCLEOTIDE SEQUENCE [LARGE SCALE GENOMIC DNA]</scope>
    <source>
        <strain evidence="2 3">RO10H11247</strain>
    </source>
</reference>
<dbReference type="STRING" id="27349.A0A0L6UFD1"/>
<evidence type="ECO:0008006" key="4">
    <source>
        <dbReference type="Google" id="ProtNLM"/>
    </source>
</evidence>
<keyword evidence="1" id="KW-0472">Membrane</keyword>
<comment type="caution">
    <text evidence="2">The sequence shown here is derived from an EMBL/GenBank/DDBJ whole genome shotgun (WGS) entry which is preliminary data.</text>
</comment>
<gene>
    <name evidence="2" type="ORF">VP01_655g1</name>
</gene>
<accession>A0A0L6UFD1</accession>
<keyword evidence="3" id="KW-1185">Reference proteome</keyword>
<dbReference type="Proteomes" id="UP000037035">
    <property type="component" value="Unassembled WGS sequence"/>
</dbReference>
<organism evidence="2 3">
    <name type="scientific">Puccinia sorghi</name>
    <dbReference type="NCBI Taxonomy" id="27349"/>
    <lineage>
        <taxon>Eukaryota</taxon>
        <taxon>Fungi</taxon>
        <taxon>Dikarya</taxon>
        <taxon>Basidiomycota</taxon>
        <taxon>Pucciniomycotina</taxon>
        <taxon>Pucciniomycetes</taxon>
        <taxon>Pucciniales</taxon>
        <taxon>Pucciniaceae</taxon>
        <taxon>Puccinia</taxon>
    </lineage>
</organism>
<protein>
    <recommendedName>
        <fullName evidence="4">BED-type domain-containing protein</fullName>
    </recommendedName>
</protein>
<dbReference type="AlphaFoldDB" id="A0A0L6UFD1"/>
<proteinExistence type="predicted"/>
<evidence type="ECO:0000313" key="2">
    <source>
        <dbReference type="EMBL" id="KNZ47264.1"/>
    </source>
</evidence>
<dbReference type="EMBL" id="LAVV01011896">
    <property type="protein sequence ID" value="KNZ47264.1"/>
    <property type="molecule type" value="Genomic_DNA"/>
</dbReference>
<evidence type="ECO:0000313" key="3">
    <source>
        <dbReference type="Proteomes" id="UP000037035"/>
    </source>
</evidence>
<keyword evidence="1" id="KW-1133">Transmembrane helix</keyword>
<dbReference type="VEuPathDB" id="FungiDB:VP01_655g1"/>
<name>A0A0L6UFD1_9BASI</name>
<dbReference type="OrthoDB" id="2504957at2759"/>
<evidence type="ECO:0000256" key="1">
    <source>
        <dbReference type="SAM" id="Phobius"/>
    </source>
</evidence>